<evidence type="ECO:0000256" key="1">
    <source>
        <dbReference type="SAM" id="SignalP"/>
    </source>
</evidence>
<comment type="caution">
    <text evidence="2">The sequence shown here is derived from an EMBL/GenBank/DDBJ whole genome shotgun (WGS) entry which is preliminary data.</text>
</comment>
<feature type="chain" id="PRO_5012666208" evidence="1">
    <location>
        <begin position="20"/>
        <end position="306"/>
    </location>
</feature>
<proteinExistence type="predicted"/>
<dbReference type="EMBL" id="MCFI01000028">
    <property type="protein sequence ID" value="ORY74818.1"/>
    <property type="molecule type" value="Genomic_DNA"/>
</dbReference>
<keyword evidence="1" id="KW-0732">Signal</keyword>
<organism evidence="2 3">
    <name type="scientific">Protomyces lactucae-debilis</name>
    <dbReference type="NCBI Taxonomy" id="2754530"/>
    <lineage>
        <taxon>Eukaryota</taxon>
        <taxon>Fungi</taxon>
        <taxon>Dikarya</taxon>
        <taxon>Ascomycota</taxon>
        <taxon>Taphrinomycotina</taxon>
        <taxon>Taphrinomycetes</taxon>
        <taxon>Taphrinales</taxon>
        <taxon>Protomycetaceae</taxon>
        <taxon>Protomyces</taxon>
    </lineage>
</organism>
<evidence type="ECO:0000313" key="2">
    <source>
        <dbReference type="EMBL" id="ORY74818.1"/>
    </source>
</evidence>
<keyword evidence="3" id="KW-1185">Reference proteome</keyword>
<name>A0A1Y2ETC6_PROLT</name>
<accession>A0A1Y2ETC6</accession>
<dbReference type="AlphaFoldDB" id="A0A1Y2ETC6"/>
<dbReference type="RefSeq" id="XP_040722124.1">
    <property type="nucleotide sequence ID" value="XM_040870771.1"/>
</dbReference>
<reference evidence="2 3" key="1">
    <citation type="submission" date="2016-07" db="EMBL/GenBank/DDBJ databases">
        <title>Pervasive Adenine N6-methylation of Active Genes in Fungi.</title>
        <authorList>
            <consortium name="DOE Joint Genome Institute"/>
            <person name="Mondo S.J."/>
            <person name="Dannebaum R.O."/>
            <person name="Kuo R.C."/>
            <person name="Labutti K."/>
            <person name="Haridas S."/>
            <person name="Kuo A."/>
            <person name="Salamov A."/>
            <person name="Ahrendt S.R."/>
            <person name="Lipzen A."/>
            <person name="Sullivan W."/>
            <person name="Andreopoulos W.B."/>
            <person name="Clum A."/>
            <person name="Lindquist E."/>
            <person name="Daum C."/>
            <person name="Ramamoorthy G.K."/>
            <person name="Gryganskyi A."/>
            <person name="Culley D."/>
            <person name="Magnuson J.K."/>
            <person name="James T.Y."/>
            <person name="O'Malley M.A."/>
            <person name="Stajich J.E."/>
            <person name="Spatafora J.W."/>
            <person name="Visel A."/>
            <person name="Grigoriev I.V."/>
        </authorList>
    </citation>
    <scope>NUCLEOTIDE SEQUENCE [LARGE SCALE GENOMIC DNA]</scope>
    <source>
        <strain evidence="2 3">12-1054</strain>
    </source>
</reference>
<evidence type="ECO:0000313" key="3">
    <source>
        <dbReference type="Proteomes" id="UP000193685"/>
    </source>
</evidence>
<gene>
    <name evidence="2" type="ORF">BCR37DRAFT_389787</name>
</gene>
<dbReference type="Proteomes" id="UP000193685">
    <property type="component" value="Unassembled WGS sequence"/>
</dbReference>
<feature type="signal peptide" evidence="1">
    <location>
        <begin position="1"/>
        <end position="19"/>
    </location>
</feature>
<protein>
    <submittedName>
        <fullName evidence="2">Uncharacterized protein</fullName>
    </submittedName>
</protein>
<sequence>MRNFQPSVASCLCLAVSISLREVSHVFVAASETNAEAASSSHQIKGKPKTPGPEDRFSCNLIYTNFTPNVLIQSGYEGGCRELCAYHFVEMMWHMASIVEPCQYITESTWDILFIYHLPKDELVPVADFHLCERFSSLTKCLRPLIACDCPGEMFLHRVVNNTDLVPGNPTACESRQVIKRLMTLVSSQSGRRASETGESDLQVKFLDPVNVESAVDCKVYKSEREIYDVRKQWTKNHSASHDAITFLNCTLKFQMPLAYIPGDQITCHSDLDNMLDVEYIMGFLADLRRPLEQFAHSSYEHLRFW</sequence>
<dbReference type="GeneID" id="63787370"/>